<dbReference type="Proteomes" id="UP001157502">
    <property type="component" value="Chromosome 14"/>
</dbReference>
<comment type="caution">
    <text evidence="1">The sequence shown here is derived from an EMBL/GenBank/DDBJ whole genome shotgun (WGS) entry which is preliminary data.</text>
</comment>
<reference evidence="1" key="1">
    <citation type="submission" date="2021-05" db="EMBL/GenBank/DDBJ databases">
        <authorList>
            <person name="Pan Q."/>
            <person name="Jouanno E."/>
            <person name="Zahm M."/>
            <person name="Klopp C."/>
            <person name="Cabau C."/>
            <person name="Louis A."/>
            <person name="Berthelot C."/>
            <person name="Parey E."/>
            <person name="Roest Crollius H."/>
            <person name="Montfort J."/>
            <person name="Robinson-Rechavi M."/>
            <person name="Bouchez O."/>
            <person name="Lampietro C."/>
            <person name="Lopez Roques C."/>
            <person name="Donnadieu C."/>
            <person name="Postlethwait J."/>
            <person name="Bobe J."/>
            <person name="Dillon D."/>
            <person name="Chandos A."/>
            <person name="von Hippel F."/>
            <person name="Guiguen Y."/>
        </authorList>
    </citation>
    <scope>NUCLEOTIDE SEQUENCE</scope>
    <source>
        <strain evidence="1">YG-Jan2019</strain>
    </source>
</reference>
<organism evidence="1 2">
    <name type="scientific">Dallia pectoralis</name>
    <name type="common">Alaska blackfish</name>
    <dbReference type="NCBI Taxonomy" id="75939"/>
    <lineage>
        <taxon>Eukaryota</taxon>
        <taxon>Metazoa</taxon>
        <taxon>Chordata</taxon>
        <taxon>Craniata</taxon>
        <taxon>Vertebrata</taxon>
        <taxon>Euteleostomi</taxon>
        <taxon>Actinopterygii</taxon>
        <taxon>Neopterygii</taxon>
        <taxon>Teleostei</taxon>
        <taxon>Protacanthopterygii</taxon>
        <taxon>Esociformes</taxon>
        <taxon>Umbridae</taxon>
        <taxon>Dallia</taxon>
    </lineage>
</organism>
<gene>
    <name evidence="1" type="ORF">DPEC_G00169540</name>
</gene>
<evidence type="ECO:0000313" key="2">
    <source>
        <dbReference type="Proteomes" id="UP001157502"/>
    </source>
</evidence>
<proteinExistence type="predicted"/>
<sequence length="87" mass="10048">MDPVEFVDRFRADLIQRISTVNPLADDLLQQDMINSEEYSNICSPPTSQAQMRELYKALKTDTVKFAFYGILREKESFLVQDLEATV</sequence>
<evidence type="ECO:0000313" key="1">
    <source>
        <dbReference type="EMBL" id="KAJ8001442.1"/>
    </source>
</evidence>
<keyword evidence="2" id="KW-1185">Reference proteome</keyword>
<name>A0ACC2GCY4_DALPE</name>
<dbReference type="EMBL" id="CM055741">
    <property type="protein sequence ID" value="KAJ8001442.1"/>
    <property type="molecule type" value="Genomic_DNA"/>
</dbReference>
<protein>
    <submittedName>
        <fullName evidence="1">Uncharacterized protein</fullName>
    </submittedName>
</protein>
<accession>A0ACC2GCY4</accession>